<evidence type="ECO:0000313" key="5">
    <source>
        <dbReference type="Proteomes" id="UP001610563"/>
    </source>
</evidence>
<feature type="domain" description="PH" evidence="2">
    <location>
        <begin position="287"/>
        <end position="414"/>
    </location>
</feature>
<protein>
    <submittedName>
        <fullName evidence="4">Uncharacterized protein</fullName>
    </submittedName>
</protein>
<sequence>MALSVPAGTAEEVAAGFRRFRDPLPEHATEITGLIADLYTISSSLKTLEDLSTDRRYRLNIPFARPDLDLVSASLQYTLDDIVDFFGHLEGRRASSRDIHKRIWMFMGRFFMDESAESLSIRLAKYKVFLQELEDYIKDNNPDQGHMSRLREAFKELLVQQDSRLALRLGAMSVSSPSSTSSNSTTPSSPVSDRRPRTRRSYERQRPSHLSPLSPISASSGSFFDIPTVPDVPASPITSSATTRSLGSNTSVDHWASRVFYGPRTATRIPGRGQESRCYGDTQTGLKSWLLDEGFEEVLQLAFPSPPGSPDFRVFFYLREDDHRSRIVCKAPRRGQPSEYFCLPLNMLEIVRNQPSCLQLCRRRRGGTELVMWANLKFSTIEDMVIFYCTFLALRSQDSGRPVEQIRDYELTHEEELFGSPILDDDYMHALRVYRDTKTGAVRLQASVHKGEMKRSPVWTAFITEQVKTHGWIRMIGPKVILLRELRQTIFTSSDYTPPKTNRGQHRLEFDSPEDAEGFISTMAELAAEGGVVYIST</sequence>
<reference evidence="4 5" key="1">
    <citation type="submission" date="2024-07" db="EMBL/GenBank/DDBJ databases">
        <title>Section-level genome sequencing and comparative genomics of Aspergillus sections Usti and Cavernicolus.</title>
        <authorList>
            <consortium name="Lawrence Berkeley National Laboratory"/>
            <person name="Nybo J.L."/>
            <person name="Vesth T.C."/>
            <person name="Theobald S."/>
            <person name="Frisvad J.C."/>
            <person name="Larsen T.O."/>
            <person name="Kjaerboelling I."/>
            <person name="Rothschild-Mancinelli K."/>
            <person name="Lyhne E.K."/>
            <person name="Kogle M.E."/>
            <person name="Barry K."/>
            <person name="Clum A."/>
            <person name="Na H."/>
            <person name="Ledsgaard L."/>
            <person name="Lin J."/>
            <person name="Lipzen A."/>
            <person name="Kuo A."/>
            <person name="Riley R."/>
            <person name="Mondo S."/>
            <person name="Labutti K."/>
            <person name="Haridas S."/>
            <person name="Pangalinan J."/>
            <person name="Salamov A.A."/>
            <person name="Simmons B.A."/>
            <person name="Magnuson J.K."/>
            <person name="Chen J."/>
            <person name="Drula E."/>
            <person name="Henrissat B."/>
            <person name="Wiebenga A."/>
            <person name="Lubbers R.J."/>
            <person name="Gomes A.C."/>
            <person name="Makela M.R."/>
            <person name="Stajich J."/>
            <person name="Grigoriev I.V."/>
            <person name="Mortensen U.H."/>
            <person name="De Vries R.P."/>
            <person name="Baker S.E."/>
            <person name="Andersen M.R."/>
        </authorList>
    </citation>
    <scope>NUCLEOTIDE SEQUENCE [LARGE SCALE GENOMIC DNA]</scope>
    <source>
        <strain evidence="4 5">CBS 209.92</strain>
    </source>
</reference>
<evidence type="ECO:0000256" key="1">
    <source>
        <dbReference type="SAM" id="MobiDB-lite"/>
    </source>
</evidence>
<dbReference type="InterPro" id="IPR057081">
    <property type="entry name" value="PH_N"/>
</dbReference>
<dbReference type="InterPro" id="IPR057082">
    <property type="entry name" value="PH_C"/>
</dbReference>
<keyword evidence="5" id="KW-1185">Reference proteome</keyword>
<feature type="region of interest" description="Disordered" evidence="1">
    <location>
        <begin position="173"/>
        <end position="216"/>
    </location>
</feature>
<proteinExistence type="predicted"/>
<dbReference type="EMBL" id="JBFTWV010000002">
    <property type="protein sequence ID" value="KAL2800981.1"/>
    <property type="molecule type" value="Genomic_DNA"/>
</dbReference>
<dbReference type="Pfam" id="PF23076">
    <property type="entry name" value="PH_FT_C"/>
    <property type="match status" value="1"/>
</dbReference>
<accession>A0ABR4GPJ4</accession>
<comment type="caution">
    <text evidence="4">The sequence shown here is derived from an EMBL/GenBank/DDBJ whole genome shotgun (WGS) entry which is preliminary data.</text>
</comment>
<organism evidence="4 5">
    <name type="scientific">Aspergillus keveii</name>
    <dbReference type="NCBI Taxonomy" id="714993"/>
    <lineage>
        <taxon>Eukaryota</taxon>
        <taxon>Fungi</taxon>
        <taxon>Dikarya</taxon>
        <taxon>Ascomycota</taxon>
        <taxon>Pezizomycotina</taxon>
        <taxon>Eurotiomycetes</taxon>
        <taxon>Eurotiomycetidae</taxon>
        <taxon>Eurotiales</taxon>
        <taxon>Aspergillaceae</taxon>
        <taxon>Aspergillus</taxon>
        <taxon>Aspergillus subgen. Nidulantes</taxon>
    </lineage>
</organism>
<feature type="compositionally biased region" description="Low complexity" evidence="1">
    <location>
        <begin position="173"/>
        <end position="191"/>
    </location>
</feature>
<feature type="domain" description="PH" evidence="3">
    <location>
        <begin position="415"/>
        <end position="527"/>
    </location>
</feature>
<gene>
    <name evidence="4" type="ORF">BJX66DRAFT_331918</name>
</gene>
<evidence type="ECO:0000313" key="4">
    <source>
        <dbReference type="EMBL" id="KAL2800981.1"/>
    </source>
</evidence>
<feature type="compositionally biased region" description="Basic and acidic residues" evidence="1">
    <location>
        <begin position="192"/>
        <end position="206"/>
    </location>
</feature>
<name>A0ABR4GPJ4_9EURO</name>
<evidence type="ECO:0000259" key="3">
    <source>
        <dbReference type="Pfam" id="PF23076"/>
    </source>
</evidence>
<evidence type="ECO:0000259" key="2">
    <source>
        <dbReference type="Pfam" id="PF23074"/>
    </source>
</evidence>
<dbReference type="Proteomes" id="UP001610563">
    <property type="component" value="Unassembled WGS sequence"/>
</dbReference>
<dbReference type="Pfam" id="PF23074">
    <property type="entry name" value="PH_FT_N"/>
    <property type="match status" value="1"/>
</dbReference>